<keyword evidence="2" id="KW-1185">Reference proteome</keyword>
<name>A0ACC2SHP6_9FUNG</name>
<sequence>MVSLVGFVNANSRTWAQFVAIVGIVGNISSIIMLAMLAELFYLSRVGNYLLLVCHIALALLSAYFFNGVLKKNHAIVKHFPNFLIVETVFATVEAVILACLTVDNILDVQSQNEINYFAYYSQPTTTIVYYVVFLALSYVYMFFFYRNVKLYTVELK</sequence>
<protein>
    <submittedName>
        <fullName evidence="1">Uncharacterized protein</fullName>
    </submittedName>
</protein>
<evidence type="ECO:0000313" key="1">
    <source>
        <dbReference type="EMBL" id="KAJ9061682.1"/>
    </source>
</evidence>
<organism evidence="1 2">
    <name type="scientific">Entomophthora muscae</name>
    <dbReference type="NCBI Taxonomy" id="34485"/>
    <lineage>
        <taxon>Eukaryota</taxon>
        <taxon>Fungi</taxon>
        <taxon>Fungi incertae sedis</taxon>
        <taxon>Zoopagomycota</taxon>
        <taxon>Entomophthoromycotina</taxon>
        <taxon>Entomophthoromycetes</taxon>
        <taxon>Entomophthorales</taxon>
        <taxon>Entomophthoraceae</taxon>
        <taxon>Entomophthora</taxon>
    </lineage>
</organism>
<dbReference type="Proteomes" id="UP001165960">
    <property type="component" value="Unassembled WGS sequence"/>
</dbReference>
<comment type="caution">
    <text evidence="1">The sequence shown here is derived from an EMBL/GenBank/DDBJ whole genome shotgun (WGS) entry which is preliminary data.</text>
</comment>
<proteinExistence type="predicted"/>
<evidence type="ECO:0000313" key="2">
    <source>
        <dbReference type="Proteomes" id="UP001165960"/>
    </source>
</evidence>
<accession>A0ACC2SHP6</accession>
<reference evidence="1" key="1">
    <citation type="submission" date="2022-04" db="EMBL/GenBank/DDBJ databases">
        <title>Genome of the entomopathogenic fungus Entomophthora muscae.</title>
        <authorList>
            <person name="Elya C."/>
            <person name="Lovett B.R."/>
            <person name="Lee E."/>
            <person name="Macias A.M."/>
            <person name="Hajek A.E."/>
            <person name="De Bivort B.L."/>
            <person name="Kasson M.T."/>
            <person name="De Fine Licht H.H."/>
            <person name="Stajich J.E."/>
        </authorList>
    </citation>
    <scope>NUCLEOTIDE SEQUENCE</scope>
    <source>
        <strain evidence="1">Berkeley</strain>
    </source>
</reference>
<dbReference type="EMBL" id="QTSX02005049">
    <property type="protein sequence ID" value="KAJ9061682.1"/>
    <property type="molecule type" value="Genomic_DNA"/>
</dbReference>
<gene>
    <name evidence="1" type="ORF">DSO57_1018242</name>
</gene>